<comment type="similarity">
    <text evidence="1">Belongs to the ABC transporter superfamily.</text>
</comment>
<reference evidence="6" key="1">
    <citation type="submission" date="2018-06" db="EMBL/GenBank/DDBJ databases">
        <authorList>
            <person name="Zhirakovskaya E."/>
        </authorList>
    </citation>
    <scope>NUCLEOTIDE SEQUENCE</scope>
</reference>
<evidence type="ECO:0000256" key="3">
    <source>
        <dbReference type="ARBA" id="ARBA00022741"/>
    </source>
</evidence>
<accession>A0A3B1A1G7</accession>
<feature type="domain" description="ABC transporter" evidence="5">
    <location>
        <begin position="9"/>
        <end position="238"/>
    </location>
</feature>
<dbReference type="SMART" id="SM00382">
    <property type="entry name" value="AAA"/>
    <property type="match status" value="1"/>
</dbReference>
<dbReference type="PANTHER" id="PTHR43335:SF4">
    <property type="entry name" value="ABC TRANSPORTER, ATP-BINDING PROTEIN"/>
    <property type="match status" value="1"/>
</dbReference>
<dbReference type="GO" id="GO:0016887">
    <property type="term" value="F:ATP hydrolysis activity"/>
    <property type="evidence" value="ECO:0007669"/>
    <property type="project" value="InterPro"/>
</dbReference>
<dbReference type="AlphaFoldDB" id="A0A3B1A1G7"/>
<dbReference type="PANTHER" id="PTHR43335">
    <property type="entry name" value="ABC TRANSPORTER, ATP-BINDING PROTEIN"/>
    <property type="match status" value="1"/>
</dbReference>
<evidence type="ECO:0000259" key="5">
    <source>
        <dbReference type="PROSITE" id="PS50893"/>
    </source>
</evidence>
<dbReference type="Gene3D" id="3.40.50.300">
    <property type="entry name" value="P-loop containing nucleotide triphosphate hydrolases"/>
    <property type="match status" value="1"/>
</dbReference>
<dbReference type="InterPro" id="IPR003593">
    <property type="entry name" value="AAA+_ATPase"/>
</dbReference>
<dbReference type="GO" id="GO:0005524">
    <property type="term" value="F:ATP binding"/>
    <property type="evidence" value="ECO:0007669"/>
    <property type="project" value="UniProtKB-KW"/>
</dbReference>
<dbReference type="CDD" id="cd03230">
    <property type="entry name" value="ABC_DR_subfamily_A"/>
    <property type="match status" value="1"/>
</dbReference>
<dbReference type="InterPro" id="IPR027417">
    <property type="entry name" value="P-loop_NTPase"/>
</dbReference>
<proteinExistence type="inferred from homology"/>
<dbReference type="PROSITE" id="PS50893">
    <property type="entry name" value="ABC_TRANSPORTER_2"/>
    <property type="match status" value="1"/>
</dbReference>
<evidence type="ECO:0000313" key="6">
    <source>
        <dbReference type="EMBL" id="VAW86696.1"/>
    </source>
</evidence>
<keyword evidence="2" id="KW-0813">Transport</keyword>
<keyword evidence="4 6" id="KW-0067">ATP-binding</keyword>
<name>A0A3B1A1G7_9ZZZZ</name>
<dbReference type="EMBL" id="UOFP01000152">
    <property type="protein sequence ID" value="VAW86696.1"/>
    <property type="molecule type" value="Genomic_DNA"/>
</dbReference>
<keyword evidence="3" id="KW-0547">Nucleotide-binding</keyword>
<evidence type="ECO:0000256" key="1">
    <source>
        <dbReference type="ARBA" id="ARBA00005417"/>
    </source>
</evidence>
<organism evidence="6">
    <name type="scientific">hydrothermal vent metagenome</name>
    <dbReference type="NCBI Taxonomy" id="652676"/>
    <lineage>
        <taxon>unclassified sequences</taxon>
        <taxon>metagenomes</taxon>
        <taxon>ecological metagenomes</taxon>
    </lineage>
</organism>
<evidence type="ECO:0000256" key="2">
    <source>
        <dbReference type="ARBA" id="ARBA00022448"/>
    </source>
</evidence>
<dbReference type="Pfam" id="PF00005">
    <property type="entry name" value="ABC_tran"/>
    <property type="match status" value="1"/>
</dbReference>
<gene>
    <name evidence="6" type="ORF">MNBD_GAMMA18-361</name>
</gene>
<evidence type="ECO:0000256" key="4">
    <source>
        <dbReference type="ARBA" id="ARBA00022840"/>
    </source>
</evidence>
<protein>
    <submittedName>
        <fullName evidence="6">Gliding motility-associated ABC transporter ATP-binding protein GldA</fullName>
    </submittedName>
</protein>
<dbReference type="SUPFAM" id="SSF52540">
    <property type="entry name" value="P-loop containing nucleoside triphosphate hydrolases"/>
    <property type="match status" value="1"/>
</dbReference>
<sequence>MDQHTTPLLQVESLSRHYGKIKAVNGISFSLKRGEVLGFLGPNGAGKSTTMKMITGNLAPTSGSAIIDGFDILDDPKQAKAALGFLPEQPPLYKELTVDEYLNYAARLNRMVKSTINSAVDNSKQRCGLEQMGKRLIGNLSKGYQQRVGIAQAIIHSPALVLLDEPTVGLDPIQIREIRQLIRELGQSHSVILSTHILPEVQATCDRVQIINQGELVFNDTIDNLSERMQTTALLLRFKRPPSTSTMLSLAGVQDVESVDKQTRRIHFLAEQDPTEALVNASVSEGWGLFELTPERMSLEEVFVDLTCREPHHDEVVQP</sequence>
<dbReference type="InterPro" id="IPR003439">
    <property type="entry name" value="ABC_transporter-like_ATP-bd"/>
</dbReference>